<dbReference type="Pfam" id="PF01464">
    <property type="entry name" value="SLT"/>
    <property type="match status" value="2"/>
</dbReference>
<dbReference type="PANTHER" id="PTHR37423">
    <property type="entry name" value="SOLUBLE LYTIC MUREIN TRANSGLYCOSYLASE-RELATED"/>
    <property type="match status" value="1"/>
</dbReference>
<dbReference type="InterPro" id="IPR023346">
    <property type="entry name" value="Lysozyme-like_dom_sf"/>
</dbReference>
<proteinExistence type="predicted"/>
<dbReference type="InterPro" id="IPR008258">
    <property type="entry name" value="Transglycosylase_SLT_dom_1"/>
</dbReference>
<feature type="domain" description="Transglycosylase SLT" evidence="1">
    <location>
        <begin position="70"/>
        <end position="157"/>
    </location>
</feature>
<reference evidence="2 3" key="1">
    <citation type="submission" date="2020-08" db="EMBL/GenBank/DDBJ databases">
        <title>Bridging the membrane lipid divide: bacteria of the FCB group superphylum have the potential to synthesize archaeal ether lipids.</title>
        <authorList>
            <person name="Villanueva L."/>
            <person name="Von Meijenfeldt F.A.B."/>
            <person name="Westbye A.B."/>
            <person name="Yadav S."/>
            <person name="Hopmans E.C."/>
            <person name="Dutilh B.E."/>
            <person name="Sinninghe Damste J.S."/>
        </authorList>
    </citation>
    <scope>NUCLEOTIDE SEQUENCE [LARGE SCALE GENOMIC DNA]</scope>
    <source>
        <strain evidence="2">NIOZ-UU27</strain>
    </source>
</reference>
<evidence type="ECO:0000313" key="3">
    <source>
        <dbReference type="Proteomes" id="UP000650524"/>
    </source>
</evidence>
<feature type="domain" description="Transglycosylase SLT" evidence="1">
    <location>
        <begin position="1"/>
        <end position="38"/>
    </location>
</feature>
<dbReference type="Gene3D" id="1.10.530.10">
    <property type="match status" value="2"/>
</dbReference>
<dbReference type="EMBL" id="JACNJD010000166">
    <property type="protein sequence ID" value="MBC8176837.1"/>
    <property type="molecule type" value="Genomic_DNA"/>
</dbReference>
<sequence length="184" mass="21299">ALIKRESNFDPHAVSYVGAAGLTQIMPQTGKGLGMKNIYMPSYFEEAISLTERQRKLRKRARLLLSEVTATNKTKLAKDARGLMQKSLKCGRERSKLFKRYKRDLLKKDRDDRLNPGKSIEFGYKYFSGLMKAQNGDISLALASYNAGPHRVKQYNGIPPYKETVSFRNMVLKYYREYRMELRN</sequence>
<accession>A0A8J6MWG1</accession>
<dbReference type="PANTHER" id="PTHR37423:SF2">
    <property type="entry name" value="MEMBRANE-BOUND LYTIC MUREIN TRANSGLYCOSYLASE C"/>
    <property type="match status" value="1"/>
</dbReference>
<evidence type="ECO:0000313" key="2">
    <source>
        <dbReference type="EMBL" id="MBC8176837.1"/>
    </source>
</evidence>
<dbReference type="CDD" id="cd00254">
    <property type="entry name" value="LT-like"/>
    <property type="match status" value="1"/>
</dbReference>
<dbReference type="SUPFAM" id="SSF53955">
    <property type="entry name" value="Lysozyme-like"/>
    <property type="match status" value="2"/>
</dbReference>
<evidence type="ECO:0000259" key="1">
    <source>
        <dbReference type="Pfam" id="PF01464"/>
    </source>
</evidence>
<dbReference type="Proteomes" id="UP000650524">
    <property type="component" value="Unassembled WGS sequence"/>
</dbReference>
<name>A0A8J6MWG1_9DELT</name>
<organism evidence="2 3">
    <name type="scientific">Candidatus Desulfacyla euxinica</name>
    <dbReference type="NCBI Taxonomy" id="2841693"/>
    <lineage>
        <taxon>Bacteria</taxon>
        <taxon>Deltaproteobacteria</taxon>
        <taxon>Candidatus Desulfacyla</taxon>
    </lineage>
</organism>
<gene>
    <name evidence="2" type="ORF">H8E19_05485</name>
</gene>
<protein>
    <submittedName>
        <fullName evidence="2">Transglycosylase SLT domain-containing protein</fullName>
    </submittedName>
</protein>
<dbReference type="AlphaFoldDB" id="A0A8J6MWG1"/>
<comment type="caution">
    <text evidence="2">The sequence shown here is derived from an EMBL/GenBank/DDBJ whole genome shotgun (WGS) entry which is preliminary data.</text>
</comment>
<feature type="non-terminal residue" evidence="2">
    <location>
        <position position="1"/>
    </location>
</feature>